<feature type="compositionally biased region" description="Basic and acidic residues" evidence="1">
    <location>
        <begin position="61"/>
        <end position="71"/>
    </location>
</feature>
<dbReference type="EMBL" id="ML987192">
    <property type="protein sequence ID" value="KAF2252091.1"/>
    <property type="molecule type" value="Genomic_DNA"/>
</dbReference>
<feature type="compositionally biased region" description="Basic and acidic residues" evidence="1">
    <location>
        <begin position="81"/>
        <end position="90"/>
    </location>
</feature>
<dbReference type="PANTHER" id="PTHR39609:SF1">
    <property type="entry name" value="RFEG"/>
    <property type="match status" value="1"/>
</dbReference>
<reference evidence="2" key="1">
    <citation type="journal article" date="2020" name="Stud. Mycol.">
        <title>101 Dothideomycetes genomes: a test case for predicting lifestyles and emergence of pathogens.</title>
        <authorList>
            <person name="Haridas S."/>
            <person name="Albert R."/>
            <person name="Binder M."/>
            <person name="Bloem J."/>
            <person name="Labutti K."/>
            <person name="Salamov A."/>
            <person name="Andreopoulos B."/>
            <person name="Baker S."/>
            <person name="Barry K."/>
            <person name="Bills G."/>
            <person name="Bluhm B."/>
            <person name="Cannon C."/>
            <person name="Castanera R."/>
            <person name="Culley D."/>
            <person name="Daum C."/>
            <person name="Ezra D."/>
            <person name="Gonzalez J."/>
            <person name="Henrissat B."/>
            <person name="Kuo A."/>
            <person name="Liang C."/>
            <person name="Lipzen A."/>
            <person name="Lutzoni F."/>
            <person name="Magnuson J."/>
            <person name="Mondo S."/>
            <person name="Nolan M."/>
            <person name="Ohm R."/>
            <person name="Pangilinan J."/>
            <person name="Park H.-J."/>
            <person name="Ramirez L."/>
            <person name="Alfaro M."/>
            <person name="Sun H."/>
            <person name="Tritt A."/>
            <person name="Yoshinaga Y."/>
            <person name="Zwiers L.-H."/>
            <person name="Turgeon B."/>
            <person name="Goodwin S."/>
            <person name="Spatafora J."/>
            <person name="Crous P."/>
            <person name="Grigoriev I."/>
        </authorList>
    </citation>
    <scope>NUCLEOTIDE SEQUENCE</scope>
    <source>
        <strain evidence="2">CBS 122368</strain>
    </source>
</reference>
<dbReference type="PANTHER" id="PTHR39609">
    <property type="entry name" value="RFEG-RELATED"/>
    <property type="match status" value="1"/>
</dbReference>
<organism evidence="2 3">
    <name type="scientific">Trematosphaeria pertusa</name>
    <dbReference type="NCBI Taxonomy" id="390896"/>
    <lineage>
        <taxon>Eukaryota</taxon>
        <taxon>Fungi</taxon>
        <taxon>Dikarya</taxon>
        <taxon>Ascomycota</taxon>
        <taxon>Pezizomycotina</taxon>
        <taxon>Dothideomycetes</taxon>
        <taxon>Pleosporomycetidae</taxon>
        <taxon>Pleosporales</taxon>
        <taxon>Massarineae</taxon>
        <taxon>Trematosphaeriaceae</taxon>
        <taxon>Trematosphaeria</taxon>
    </lineage>
</organism>
<evidence type="ECO:0000313" key="2">
    <source>
        <dbReference type="EMBL" id="KAF2252091.1"/>
    </source>
</evidence>
<dbReference type="RefSeq" id="XP_033687095.1">
    <property type="nucleotide sequence ID" value="XM_033823430.1"/>
</dbReference>
<evidence type="ECO:0000256" key="1">
    <source>
        <dbReference type="SAM" id="MobiDB-lite"/>
    </source>
</evidence>
<proteinExistence type="predicted"/>
<feature type="compositionally biased region" description="Low complexity" evidence="1">
    <location>
        <begin position="190"/>
        <end position="200"/>
    </location>
</feature>
<name>A0A6A6INP9_9PLEO</name>
<dbReference type="OrthoDB" id="4146887at2759"/>
<feature type="region of interest" description="Disordered" evidence="1">
    <location>
        <begin position="61"/>
        <end position="135"/>
    </location>
</feature>
<accession>A0A6A6INP9</accession>
<dbReference type="Proteomes" id="UP000800094">
    <property type="component" value="Unassembled WGS sequence"/>
</dbReference>
<protein>
    <submittedName>
        <fullName evidence="2">Uncharacterized protein</fullName>
    </submittedName>
</protein>
<feature type="compositionally biased region" description="Low complexity" evidence="1">
    <location>
        <begin position="114"/>
        <end position="135"/>
    </location>
</feature>
<sequence>MSSRMNQWFVLGDGIAREVITADIQRYLGPDALGRPGYWITAYRTLTSQMIQDLKLDSQRWQAEKDRDQRGHGGGGSPYLRDTKVSRHPDANLVAYQDSRTHASRQHYGPSEGYASSTKASSYATPSYGASEQTTHYTTASTPAYTTTPQHGYQAPPSYTAHTAQPRTDPYANYQSTGRADHPAYTAATPQYSYPSQPQPQTDPYGRATTTTQHSGYAPRYFGYFDERFLVYR</sequence>
<dbReference type="GeneID" id="54576760"/>
<gene>
    <name evidence="2" type="ORF">BU26DRAFT_421813</name>
</gene>
<dbReference type="AlphaFoldDB" id="A0A6A6INP9"/>
<keyword evidence="3" id="KW-1185">Reference proteome</keyword>
<evidence type="ECO:0000313" key="3">
    <source>
        <dbReference type="Proteomes" id="UP000800094"/>
    </source>
</evidence>
<feature type="region of interest" description="Disordered" evidence="1">
    <location>
        <begin position="159"/>
        <end position="213"/>
    </location>
</feature>